<dbReference type="Pfam" id="PF13349">
    <property type="entry name" value="DUF4097"/>
    <property type="match status" value="1"/>
</dbReference>
<dbReference type="AlphaFoldDB" id="A0A412Z3D9"/>
<protein>
    <recommendedName>
        <fullName evidence="2">DUF4097 domain-containing protein</fullName>
    </recommendedName>
</protein>
<gene>
    <name evidence="3" type="ORF">DWW02_16995</name>
</gene>
<feature type="compositionally biased region" description="Acidic residues" evidence="1">
    <location>
        <begin position="75"/>
        <end position="87"/>
    </location>
</feature>
<proteinExistence type="predicted"/>
<accession>A0A412Z3D9</accession>
<organism evidence="3 4">
    <name type="scientific">Enterocloster bolteae</name>
    <dbReference type="NCBI Taxonomy" id="208479"/>
    <lineage>
        <taxon>Bacteria</taxon>
        <taxon>Bacillati</taxon>
        <taxon>Bacillota</taxon>
        <taxon>Clostridia</taxon>
        <taxon>Lachnospirales</taxon>
        <taxon>Lachnospiraceae</taxon>
        <taxon>Enterocloster</taxon>
    </lineage>
</organism>
<dbReference type="Proteomes" id="UP000284543">
    <property type="component" value="Unassembled WGS sequence"/>
</dbReference>
<name>A0A412Z3D9_9FIRM</name>
<dbReference type="EMBL" id="QRZM01000007">
    <property type="protein sequence ID" value="RGV74362.1"/>
    <property type="molecule type" value="Genomic_DNA"/>
</dbReference>
<comment type="caution">
    <text evidence="3">The sequence shown here is derived from an EMBL/GenBank/DDBJ whole genome shotgun (WGS) entry which is preliminary data.</text>
</comment>
<evidence type="ECO:0000256" key="1">
    <source>
        <dbReference type="SAM" id="MobiDB-lite"/>
    </source>
</evidence>
<reference evidence="3 4" key="1">
    <citation type="submission" date="2018-08" db="EMBL/GenBank/DDBJ databases">
        <title>A genome reference for cultivated species of the human gut microbiota.</title>
        <authorList>
            <person name="Zou Y."/>
            <person name="Xue W."/>
            <person name="Luo G."/>
        </authorList>
    </citation>
    <scope>NUCLEOTIDE SEQUENCE [LARGE SCALE GENOMIC DNA]</scope>
    <source>
        <strain evidence="3 4">AF14-18</strain>
    </source>
</reference>
<dbReference type="RefSeq" id="WP_118019002.1">
    <property type="nucleotide sequence ID" value="NZ_CAUHGS010000010.1"/>
</dbReference>
<sequence>MKRFVKICAITGLILLLLGLGITAVSAAMGGRYTNSLPSRLASRVWHNHMPWLVRWGDDRADDWDDRDDWDAWDNWDDWNNPDDPDDTDRSRGSSQIKTVSDPSYAQARKLDVDIDKGVIRVSEKEGISQIQVNVQDTYNRTQCYMDEFTLKVKRESGRSRGNEAPRIEILIPAGYGLDKLSLDLGAAECTVLGVTVSKLEIDTGVGAITFSGTVNGDVEIETGVGDVALNLTGSQDGYNYQVECGVGSIDVGAEHYSMLSHETHINNKAPYTMELECGVGNIAVNFDQIL</sequence>
<feature type="compositionally biased region" description="Polar residues" evidence="1">
    <location>
        <begin position="93"/>
        <end position="102"/>
    </location>
</feature>
<feature type="domain" description="DUF4097" evidence="2">
    <location>
        <begin position="111"/>
        <end position="251"/>
    </location>
</feature>
<feature type="region of interest" description="Disordered" evidence="1">
    <location>
        <begin position="75"/>
        <end position="102"/>
    </location>
</feature>
<evidence type="ECO:0000259" key="2">
    <source>
        <dbReference type="Pfam" id="PF13349"/>
    </source>
</evidence>
<evidence type="ECO:0000313" key="3">
    <source>
        <dbReference type="EMBL" id="RGV74362.1"/>
    </source>
</evidence>
<evidence type="ECO:0000313" key="4">
    <source>
        <dbReference type="Proteomes" id="UP000284543"/>
    </source>
</evidence>
<dbReference type="InterPro" id="IPR025164">
    <property type="entry name" value="Toastrack_DUF4097"/>
</dbReference>